<reference evidence="2 3" key="1">
    <citation type="submission" date="2016-10" db="EMBL/GenBank/DDBJ databases">
        <authorList>
            <person name="de Groot N.N."/>
        </authorList>
    </citation>
    <scope>NUCLEOTIDE SEQUENCE [LARGE SCALE GENOMIC DNA]</scope>
    <source>
        <strain evidence="2 3">NE2</strain>
    </source>
</reference>
<evidence type="ECO:0000313" key="3">
    <source>
        <dbReference type="Proteomes" id="UP000198755"/>
    </source>
</evidence>
<dbReference type="Proteomes" id="UP000198755">
    <property type="component" value="Unassembled WGS sequence"/>
</dbReference>
<organism evidence="2 3">
    <name type="scientific">Methylocapsa palsarum</name>
    <dbReference type="NCBI Taxonomy" id="1612308"/>
    <lineage>
        <taxon>Bacteria</taxon>
        <taxon>Pseudomonadati</taxon>
        <taxon>Pseudomonadota</taxon>
        <taxon>Alphaproteobacteria</taxon>
        <taxon>Hyphomicrobiales</taxon>
        <taxon>Beijerinckiaceae</taxon>
        <taxon>Methylocapsa</taxon>
    </lineage>
</organism>
<dbReference type="AlphaFoldDB" id="A0A1I4DCL8"/>
<keyword evidence="3" id="KW-1185">Reference proteome</keyword>
<feature type="chain" id="PRO_5011699165" description="Cupin domain-containing protein" evidence="1">
    <location>
        <begin position="29"/>
        <end position="131"/>
    </location>
</feature>
<accession>A0A1I4DCL8</accession>
<dbReference type="InterPro" id="IPR011051">
    <property type="entry name" value="RmlC_Cupin_sf"/>
</dbReference>
<dbReference type="SUPFAM" id="SSF51182">
    <property type="entry name" value="RmlC-like cupins"/>
    <property type="match status" value="1"/>
</dbReference>
<feature type="non-terminal residue" evidence="2">
    <location>
        <position position="131"/>
    </location>
</feature>
<dbReference type="CDD" id="cd06989">
    <property type="entry name" value="cupin_DRT102"/>
    <property type="match status" value="1"/>
</dbReference>
<dbReference type="InterPro" id="IPR014710">
    <property type="entry name" value="RmlC-like_jellyroll"/>
</dbReference>
<protein>
    <recommendedName>
        <fullName evidence="4">Cupin domain-containing protein</fullName>
    </recommendedName>
</protein>
<evidence type="ECO:0000313" key="2">
    <source>
        <dbReference type="EMBL" id="SFK91564.1"/>
    </source>
</evidence>
<dbReference type="OrthoDB" id="7506908at2"/>
<sequence length="131" mass="14010">MNKAFMKTRVSSVLFSSCLLIAVQAVKADDAAIVKFPQDISFKDTAAGVQVAVLCGDPSQPGLYVVRLKLAAGTKVAAHTHPEEARTLTVLSGTLYFGFGDQFDDSKLMPYPAGTFFSEVPNVPHFVAAKD</sequence>
<name>A0A1I4DCL8_9HYPH</name>
<evidence type="ECO:0008006" key="4">
    <source>
        <dbReference type="Google" id="ProtNLM"/>
    </source>
</evidence>
<evidence type="ECO:0000256" key="1">
    <source>
        <dbReference type="SAM" id="SignalP"/>
    </source>
</evidence>
<dbReference type="Gene3D" id="2.60.120.10">
    <property type="entry name" value="Jelly Rolls"/>
    <property type="match status" value="1"/>
</dbReference>
<dbReference type="EMBL" id="FOSN01000057">
    <property type="protein sequence ID" value="SFK91564.1"/>
    <property type="molecule type" value="Genomic_DNA"/>
</dbReference>
<keyword evidence="1" id="KW-0732">Signal</keyword>
<feature type="signal peptide" evidence="1">
    <location>
        <begin position="1"/>
        <end position="28"/>
    </location>
</feature>
<dbReference type="RefSeq" id="WP_139223761.1">
    <property type="nucleotide sequence ID" value="NZ_FOSN01000057.1"/>
</dbReference>
<proteinExistence type="predicted"/>
<dbReference type="STRING" id="1612308.SAMN05444581_1574"/>
<gene>
    <name evidence="2" type="ORF">SAMN05444581_1574</name>
</gene>